<dbReference type="Proteomes" id="UP001409291">
    <property type="component" value="Unassembled WGS sequence"/>
</dbReference>
<dbReference type="SUPFAM" id="SSF53720">
    <property type="entry name" value="ALDH-like"/>
    <property type="match status" value="1"/>
</dbReference>
<organism evidence="2 3">
    <name type="scientific">Sphingobacterium kitahiroshimense</name>
    <dbReference type="NCBI Taxonomy" id="470446"/>
    <lineage>
        <taxon>Bacteria</taxon>
        <taxon>Pseudomonadati</taxon>
        <taxon>Bacteroidota</taxon>
        <taxon>Sphingobacteriia</taxon>
        <taxon>Sphingobacteriales</taxon>
        <taxon>Sphingobacteriaceae</taxon>
        <taxon>Sphingobacterium</taxon>
    </lineage>
</organism>
<protein>
    <submittedName>
        <fullName evidence="2">Acyl-CoA reductase</fullName>
    </submittedName>
</protein>
<keyword evidence="1" id="KW-0521">NADP</keyword>
<dbReference type="InterPro" id="IPR008670">
    <property type="entry name" value="CoA_reduct_LuxC"/>
</dbReference>
<reference evidence="2 3" key="1">
    <citation type="submission" date="2024-04" db="EMBL/GenBank/DDBJ databases">
        <title>WGS of bacteria from Torrens River.</title>
        <authorList>
            <person name="Wyrsch E.R."/>
            <person name="Drigo B."/>
        </authorList>
    </citation>
    <scope>NUCLEOTIDE SEQUENCE [LARGE SCALE GENOMIC DNA]</scope>
    <source>
        <strain evidence="2 3">TWI391</strain>
    </source>
</reference>
<evidence type="ECO:0000256" key="1">
    <source>
        <dbReference type="ARBA" id="ARBA00022857"/>
    </source>
</evidence>
<dbReference type="Pfam" id="PF05893">
    <property type="entry name" value="LuxC"/>
    <property type="match status" value="1"/>
</dbReference>
<comment type="caution">
    <text evidence="2">The sequence shown here is derived from an EMBL/GenBank/DDBJ whole genome shotgun (WGS) entry which is preliminary data.</text>
</comment>
<dbReference type="InterPro" id="IPR016161">
    <property type="entry name" value="Ald_DH/histidinol_DH"/>
</dbReference>
<evidence type="ECO:0000313" key="3">
    <source>
        <dbReference type="Proteomes" id="UP001409291"/>
    </source>
</evidence>
<dbReference type="RefSeq" id="WP_183914995.1">
    <property type="nucleotide sequence ID" value="NZ_JBDJLH010000005.1"/>
</dbReference>
<proteinExistence type="predicted"/>
<evidence type="ECO:0000313" key="2">
    <source>
        <dbReference type="EMBL" id="MEN5376197.1"/>
    </source>
</evidence>
<sequence length="337" mass="38406">MTKKQRLEGFAKLANLFINDHAELQHLVATAHHKNAWYTAEHVNKAFTSWKANLNLEILENWLSPYPDIESDKIVGLVLAGNIPLVGLHDILCVLVAGFKAQIKVSSDDALLTTYVIQKLIEVEPRFKDRVQLVDRLTDFDLVIATGSDNSSRYFEHYFGKKPNIIRKNRNSIAIITGEESHEQLKALGHDIFDYYGLGCRSVSKIFIPKNYDISHFYEGIESFKDVNTHYKYNNNYDYNKSIYLINGDKHYDNGFLLLKQDDKIASPLAVVYFEEYDNLDNLSQHLNTLSDRLQCVTSEAPLTIKTPAFKFGAGQNPALDDYADGVNTLEFLFANQ</sequence>
<keyword evidence="3" id="KW-1185">Reference proteome</keyword>
<dbReference type="EMBL" id="JBDJNQ010000001">
    <property type="protein sequence ID" value="MEN5376197.1"/>
    <property type="molecule type" value="Genomic_DNA"/>
</dbReference>
<gene>
    <name evidence="2" type="ORF">ABE541_02885</name>
</gene>
<name>A0ABV0BNW6_9SPHI</name>
<accession>A0ABV0BNW6</accession>